<sequence length="241" mass="27822">MNITKIEWTDYSWNPITGCNNGCLYCYAKKMATRLKGRSGYDKEAPFKPTFHPQRLGQPLTKTKQSMIFTCSMGDFFDIEVKSSWREDIYNVMDKAKWHAYQILTKQKIIEPEFRDKFPKNVWLGVSIDGTSRYWEEPLETLKKSSAIMKFISFEPLLGNFLPDDLTGIDWAIIGAQSGVGAKSVDQKIVKRVVDLISSYDIPLFVKPNIRGQIPKNPGSEWVLREEFPQSFYRARKIIEA</sequence>
<protein>
    <submittedName>
        <fullName evidence="1">Phage protein Gp37/Gp68</fullName>
    </submittedName>
</protein>
<gene>
    <name evidence="1" type="ORF">MPEBLZ_02563</name>
</gene>
<name>A0A0P8A8C0_9EURY</name>
<comment type="caution">
    <text evidence="1">The sequence shown here is derived from an EMBL/GenBank/DDBJ whole genome shotgun (WGS) entry which is preliminary data.</text>
</comment>
<dbReference type="EMBL" id="LKCM01000199">
    <property type="protein sequence ID" value="KPQ42881.1"/>
    <property type="molecule type" value="Genomic_DNA"/>
</dbReference>
<reference evidence="1 2" key="1">
    <citation type="submission" date="2015-09" db="EMBL/GenBank/DDBJ databases">
        <title>A metagenomics-based metabolic model of nitrate-dependent anaerobic oxidation of methane by Methanoperedens-like archaea.</title>
        <authorList>
            <person name="Arshad A."/>
            <person name="Speth D.R."/>
            <person name="De Graaf R.M."/>
            <person name="Op Den Camp H.J."/>
            <person name="Jetten M.S."/>
            <person name="Welte C.U."/>
        </authorList>
    </citation>
    <scope>NUCLEOTIDE SEQUENCE [LARGE SCALE GENOMIC DNA]</scope>
</reference>
<dbReference type="AlphaFoldDB" id="A0A0P8A8C0"/>
<proteinExistence type="predicted"/>
<dbReference type="Pfam" id="PF07505">
    <property type="entry name" value="DUF5131"/>
    <property type="match status" value="1"/>
</dbReference>
<accession>A0A0P8A8C0</accession>
<dbReference type="InterPro" id="IPR011101">
    <property type="entry name" value="DUF5131"/>
</dbReference>
<dbReference type="Proteomes" id="UP000050360">
    <property type="component" value="Unassembled WGS sequence"/>
</dbReference>
<evidence type="ECO:0000313" key="1">
    <source>
        <dbReference type="EMBL" id="KPQ42881.1"/>
    </source>
</evidence>
<evidence type="ECO:0000313" key="2">
    <source>
        <dbReference type="Proteomes" id="UP000050360"/>
    </source>
</evidence>
<organism evidence="1 2">
    <name type="scientific">Candidatus Methanoperedens nitratireducens</name>
    <dbReference type="NCBI Taxonomy" id="1392998"/>
    <lineage>
        <taxon>Archaea</taxon>
        <taxon>Methanobacteriati</taxon>
        <taxon>Methanobacteriota</taxon>
        <taxon>Stenosarchaea group</taxon>
        <taxon>Methanomicrobia</taxon>
        <taxon>Methanosarcinales</taxon>
        <taxon>ANME-2 cluster</taxon>
        <taxon>Candidatus Methanoperedentaceae</taxon>
        <taxon>Candidatus Methanoperedens</taxon>
    </lineage>
</organism>